<dbReference type="InterPro" id="IPR003594">
    <property type="entry name" value="HATPase_dom"/>
</dbReference>
<evidence type="ECO:0000256" key="6">
    <source>
        <dbReference type="ARBA" id="ARBA00022777"/>
    </source>
</evidence>
<dbReference type="PANTHER" id="PTHR24421:SF10">
    <property type="entry name" value="NITRATE_NITRITE SENSOR PROTEIN NARQ"/>
    <property type="match status" value="1"/>
</dbReference>
<evidence type="ECO:0000256" key="9">
    <source>
        <dbReference type="SAM" id="Coils"/>
    </source>
</evidence>
<evidence type="ECO:0000256" key="8">
    <source>
        <dbReference type="ARBA" id="ARBA00023012"/>
    </source>
</evidence>
<dbReference type="RefSeq" id="WP_253762332.1">
    <property type="nucleotide sequence ID" value="NZ_JAMZDZ010000001.1"/>
</dbReference>
<dbReference type="EC" id="2.7.13.3" evidence="2"/>
<keyword evidence="4" id="KW-0808">Transferase</keyword>
<accession>A0ABV8LRW8</accession>
<keyword evidence="6 12" id="KW-0418">Kinase</keyword>
<dbReference type="CDD" id="cd16917">
    <property type="entry name" value="HATPase_UhpB-NarQ-NarX-like"/>
    <property type="match status" value="1"/>
</dbReference>
<dbReference type="SUPFAM" id="SSF55874">
    <property type="entry name" value="ATPase domain of HSP90 chaperone/DNA topoisomerase II/histidine kinase"/>
    <property type="match status" value="1"/>
</dbReference>
<evidence type="ECO:0000256" key="4">
    <source>
        <dbReference type="ARBA" id="ARBA00022679"/>
    </source>
</evidence>
<sequence length="411" mass="44717">MTVNLRVMSSFLARTARDLLRTVWGPDPSAAPVRRPVRRRWFTPLLRPAGLLAWIGLTAVTQRYYQDNRHLNALVAAGLAVLVMAPLLFVRAKPVWAWRLTTVGLVLGTYHRVDAEAWPWVVTNVLVALVALFYVAMRAPFGVTLWSTVISCLILWWAVPTANGASATLLVVAVAILGEQIQVRRRAQAELHVQEERSELAEARRALLEERARIARELHDVVAHSMSLLAVRAETAPYRLPDLPESARAEFVEVAASARQTLVELRRMLGALRTSPGEPERAPQPALTDLPELIGTARNAGLRIDAQLTLDGEVTPATGLAAYRIVQEALSNAARHAAGARVHVTVQVRGGHLELVIRNEPGPEPATVAGSGHGLLGMRERAVVLGGTLRAEPTADGGFEVVATLPVEETQ</sequence>
<reference evidence="13" key="1">
    <citation type="journal article" date="2019" name="Int. J. Syst. Evol. Microbiol.">
        <title>The Global Catalogue of Microorganisms (GCM) 10K type strain sequencing project: providing services to taxonomists for standard genome sequencing and annotation.</title>
        <authorList>
            <consortium name="The Broad Institute Genomics Platform"/>
            <consortium name="The Broad Institute Genome Sequencing Center for Infectious Disease"/>
            <person name="Wu L."/>
            <person name="Ma J."/>
        </authorList>
    </citation>
    <scope>NUCLEOTIDE SEQUENCE [LARGE SCALE GENOMIC DNA]</scope>
    <source>
        <strain evidence="13">CGMCC 4.7289</strain>
    </source>
</reference>
<comment type="caution">
    <text evidence="12">The sequence shown here is derived from an EMBL/GenBank/DDBJ whole genome shotgun (WGS) entry which is preliminary data.</text>
</comment>
<keyword evidence="8" id="KW-0902">Two-component regulatory system</keyword>
<dbReference type="InterPro" id="IPR036890">
    <property type="entry name" value="HATPase_C_sf"/>
</dbReference>
<evidence type="ECO:0000313" key="12">
    <source>
        <dbReference type="EMBL" id="MFC4133540.1"/>
    </source>
</evidence>
<gene>
    <name evidence="12" type="ORF">ACFOZ4_23270</name>
</gene>
<dbReference type="InterPro" id="IPR011712">
    <property type="entry name" value="Sig_transdc_His_kin_sub3_dim/P"/>
</dbReference>
<dbReference type="Gene3D" id="1.20.5.1930">
    <property type="match status" value="1"/>
</dbReference>
<comment type="catalytic activity">
    <reaction evidence="1">
        <text>ATP + protein L-histidine = ADP + protein N-phospho-L-histidine.</text>
        <dbReference type="EC" id="2.7.13.3"/>
    </reaction>
</comment>
<feature type="transmembrane region" description="Helical" evidence="10">
    <location>
        <begin position="45"/>
        <end position="65"/>
    </location>
</feature>
<feature type="coiled-coil region" evidence="9">
    <location>
        <begin position="184"/>
        <end position="217"/>
    </location>
</feature>
<dbReference type="Pfam" id="PF02518">
    <property type="entry name" value="HATPase_c"/>
    <property type="match status" value="1"/>
</dbReference>
<dbReference type="Pfam" id="PF07730">
    <property type="entry name" value="HisKA_3"/>
    <property type="match status" value="1"/>
</dbReference>
<organism evidence="12 13">
    <name type="scientific">Hamadaea flava</name>
    <dbReference type="NCBI Taxonomy" id="1742688"/>
    <lineage>
        <taxon>Bacteria</taxon>
        <taxon>Bacillati</taxon>
        <taxon>Actinomycetota</taxon>
        <taxon>Actinomycetes</taxon>
        <taxon>Micromonosporales</taxon>
        <taxon>Micromonosporaceae</taxon>
        <taxon>Hamadaea</taxon>
    </lineage>
</organism>
<keyword evidence="5" id="KW-0547">Nucleotide-binding</keyword>
<evidence type="ECO:0000256" key="10">
    <source>
        <dbReference type="SAM" id="Phobius"/>
    </source>
</evidence>
<keyword evidence="3" id="KW-0597">Phosphoprotein</keyword>
<dbReference type="InterPro" id="IPR050482">
    <property type="entry name" value="Sensor_HK_TwoCompSys"/>
</dbReference>
<evidence type="ECO:0000256" key="5">
    <source>
        <dbReference type="ARBA" id="ARBA00022741"/>
    </source>
</evidence>
<feature type="transmembrane region" description="Helical" evidence="10">
    <location>
        <begin position="71"/>
        <end position="89"/>
    </location>
</feature>
<proteinExistence type="predicted"/>
<keyword evidence="10" id="KW-1133">Transmembrane helix</keyword>
<evidence type="ECO:0000259" key="11">
    <source>
        <dbReference type="SMART" id="SM00387"/>
    </source>
</evidence>
<evidence type="ECO:0000256" key="1">
    <source>
        <dbReference type="ARBA" id="ARBA00000085"/>
    </source>
</evidence>
<evidence type="ECO:0000256" key="3">
    <source>
        <dbReference type="ARBA" id="ARBA00022553"/>
    </source>
</evidence>
<keyword evidence="7" id="KW-0067">ATP-binding</keyword>
<feature type="transmembrane region" description="Helical" evidence="10">
    <location>
        <begin position="117"/>
        <end position="136"/>
    </location>
</feature>
<evidence type="ECO:0000256" key="7">
    <source>
        <dbReference type="ARBA" id="ARBA00022840"/>
    </source>
</evidence>
<dbReference type="PANTHER" id="PTHR24421">
    <property type="entry name" value="NITRATE/NITRITE SENSOR PROTEIN NARX-RELATED"/>
    <property type="match status" value="1"/>
</dbReference>
<keyword evidence="10" id="KW-0812">Transmembrane</keyword>
<protein>
    <recommendedName>
        <fullName evidence="2">histidine kinase</fullName>
        <ecNumber evidence="2">2.7.13.3</ecNumber>
    </recommendedName>
</protein>
<feature type="domain" description="Histidine kinase/HSP90-like ATPase" evidence="11">
    <location>
        <begin position="317"/>
        <end position="409"/>
    </location>
</feature>
<dbReference type="Gene3D" id="3.30.565.10">
    <property type="entry name" value="Histidine kinase-like ATPase, C-terminal domain"/>
    <property type="match status" value="1"/>
</dbReference>
<feature type="transmembrane region" description="Helical" evidence="10">
    <location>
        <begin position="165"/>
        <end position="183"/>
    </location>
</feature>
<evidence type="ECO:0000313" key="13">
    <source>
        <dbReference type="Proteomes" id="UP001595816"/>
    </source>
</evidence>
<dbReference type="EMBL" id="JBHSAY010000012">
    <property type="protein sequence ID" value="MFC4133540.1"/>
    <property type="molecule type" value="Genomic_DNA"/>
</dbReference>
<name>A0ABV8LRW8_9ACTN</name>
<evidence type="ECO:0000256" key="2">
    <source>
        <dbReference type="ARBA" id="ARBA00012438"/>
    </source>
</evidence>
<dbReference type="Proteomes" id="UP001595816">
    <property type="component" value="Unassembled WGS sequence"/>
</dbReference>
<keyword evidence="10" id="KW-0472">Membrane</keyword>
<keyword evidence="9" id="KW-0175">Coiled coil</keyword>
<keyword evidence="13" id="KW-1185">Reference proteome</keyword>
<dbReference type="GO" id="GO:0016301">
    <property type="term" value="F:kinase activity"/>
    <property type="evidence" value="ECO:0007669"/>
    <property type="project" value="UniProtKB-KW"/>
</dbReference>
<dbReference type="SMART" id="SM00387">
    <property type="entry name" value="HATPase_c"/>
    <property type="match status" value="1"/>
</dbReference>